<dbReference type="AlphaFoldDB" id="A0A9Q1RFX7"/>
<comment type="caution">
    <text evidence="5">The sequence shown here is derived from an EMBL/GenBank/DDBJ whole genome shotgun (WGS) entry which is preliminary data.</text>
</comment>
<dbReference type="PROSITE" id="PS00285">
    <property type="entry name" value="POTATO_INHIBITOR"/>
    <property type="match status" value="1"/>
</dbReference>
<dbReference type="PRINTS" id="PR00292">
    <property type="entry name" value="POTATOINHBTR"/>
</dbReference>
<dbReference type="EMBL" id="JAJAGQ010000007">
    <property type="protein sequence ID" value="KAJ8558058.1"/>
    <property type="molecule type" value="Genomic_DNA"/>
</dbReference>
<dbReference type="Pfam" id="PF00280">
    <property type="entry name" value="potato_inhibit"/>
    <property type="match status" value="1"/>
</dbReference>
<dbReference type="GO" id="GO:0004867">
    <property type="term" value="F:serine-type endopeptidase inhibitor activity"/>
    <property type="evidence" value="ECO:0007669"/>
    <property type="project" value="UniProtKB-KW"/>
</dbReference>
<sequence length="70" mass="7641">MSSECQGRSSWPELVGEQGQTAKETIERENPLVTANVVPDGSPGTTDVRCDRVRVFIDTNNNVVQVPRIG</sequence>
<dbReference type="OrthoDB" id="10013825at2759"/>
<dbReference type="Gene3D" id="3.30.10.10">
    <property type="entry name" value="Trypsin Inhibitor V, subunit A"/>
    <property type="match status" value="1"/>
</dbReference>
<dbReference type="GO" id="GO:0009611">
    <property type="term" value="P:response to wounding"/>
    <property type="evidence" value="ECO:0007669"/>
    <property type="project" value="InterPro"/>
</dbReference>
<organism evidence="5 6">
    <name type="scientific">Anisodus acutangulus</name>
    <dbReference type="NCBI Taxonomy" id="402998"/>
    <lineage>
        <taxon>Eukaryota</taxon>
        <taxon>Viridiplantae</taxon>
        <taxon>Streptophyta</taxon>
        <taxon>Embryophyta</taxon>
        <taxon>Tracheophyta</taxon>
        <taxon>Spermatophyta</taxon>
        <taxon>Magnoliopsida</taxon>
        <taxon>eudicotyledons</taxon>
        <taxon>Gunneridae</taxon>
        <taxon>Pentapetalae</taxon>
        <taxon>asterids</taxon>
        <taxon>lamiids</taxon>
        <taxon>Solanales</taxon>
        <taxon>Solanaceae</taxon>
        <taxon>Solanoideae</taxon>
        <taxon>Hyoscyameae</taxon>
        <taxon>Anisodus</taxon>
    </lineage>
</organism>
<evidence type="ECO:0000313" key="5">
    <source>
        <dbReference type="EMBL" id="KAJ8558058.1"/>
    </source>
</evidence>
<evidence type="ECO:0000256" key="2">
    <source>
        <dbReference type="ARBA" id="ARBA00022690"/>
    </source>
</evidence>
<accession>A0A9Q1RFX7</accession>
<evidence type="ECO:0000256" key="3">
    <source>
        <dbReference type="ARBA" id="ARBA00022900"/>
    </source>
</evidence>
<evidence type="ECO:0000313" key="6">
    <source>
        <dbReference type="Proteomes" id="UP001152561"/>
    </source>
</evidence>
<dbReference type="Proteomes" id="UP001152561">
    <property type="component" value="Unassembled WGS sequence"/>
</dbReference>
<keyword evidence="2" id="KW-0646">Protease inhibitor</keyword>
<protein>
    <submittedName>
        <fullName evidence="5">Uncharacterized protein</fullName>
    </submittedName>
</protein>
<name>A0A9Q1RFX7_9SOLA</name>
<evidence type="ECO:0000256" key="4">
    <source>
        <dbReference type="SAM" id="MobiDB-lite"/>
    </source>
</evidence>
<dbReference type="InterPro" id="IPR036354">
    <property type="entry name" value="Prot_inh_pot1_sf"/>
</dbReference>
<dbReference type="PANTHER" id="PTHR33091:SF73">
    <property type="entry name" value="INHIBITOR OF TRYPSIN AND HAGEMAN FACTOR-LIKE"/>
    <property type="match status" value="1"/>
</dbReference>
<feature type="region of interest" description="Disordered" evidence="4">
    <location>
        <begin position="1"/>
        <end position="46"/>
    </location>
</feature>
<dbReference type="SUPFAM" id="SSF54654">
    <property type="entry name" value="CI-2 family of serine protease inhibitors"/>
    <property type="match status" value="1"/>
</dbReference>
<comment type="similarity">
    <text evidence="1">Belongs to the protease inhibitor I13 (potato type I serine protease inhibitor) family.</text>
</comment>
<gene>
    <name evidence="5" type="ORF">K7X08_004824</name>
</gene>
<evidence type="ECO:0000256" key="1">
    <source>
        <dbReference type="ARBA" id="ARBA00008210"/>
    </source>
</evidence>
<dbReference type="PANTHER" id="PTHR33091">
    <property type="entry name" value="PROTEIN, PUTATIVE, EXPRESSED-RELATED"/>
    <property type="match status" value="1"/>
</dbReference>
<reference evidence="6" key="1">
    <citation type="journal article" date="2023" name="Proc. Natl. Acad. Sci. U.S.A.">
        <title>Genomic and structural basis for evolution of tropane alkaloid biosynthesis.</title>
        <authorList>
            <person name="Wanga Y.-J."/>
            <person name="Taina T."/>
            <person name="Yua J.-Y."/>
            <person name="Lia J."/>
            <person name="Xua B."/>
            <person name="Chenc J."/>
            <person name="D'Auriad J.C."/>
            <person name="Huanga J.-P."/>
            <person name="Huanga S.-X."/>
        </authorList>
    </citation>
    <scope>NUCLEOTIDE SEQUENCE [LARGE SCALE GENOMIC DNA]</scope>
    <source>
        <strain evidence="6">cv. KIB-2019</strain>
    </source>
</reference>
<keyword evidence="3" id="KW-0722">Serine protease inhibitor</keyword>
<proteinExistence type="inferred from homology"/>
<keyword evidence="6" id="KW-1185">Reference proteome</keyword>
<dbReference type="InterPro" id="IPR000864">
    <property type="entry name" value="Prot_inh_pot1"/>
</dbReference>